<sequence>MSSAVALALAGGLAVSGGVVGTATTAVAAPAVSAAGAGETPVGAQAWTRVSKKNPNRSYWNAADDLRVGNEGGAQGLFRSYLQLDTTALKGATVTKATFRIANTGTPSCTARPVELWSVGAVSAKTTWKSQPAKGARLATVTDARGREGCAAGDLEFDATALVKEAAARNLDSVTVGLFAANESDSSAWKRFAPASAKLETVIGRPVPPVISSPEFPDASNGVPAGTGKARTPGTFTFGTGGAANLEKIVYWSDSEPREITVAPGASVVITPTGSGPHTIYAYSLDKAGRRSDQAVYRFWALGTGGVRDAAGDLNGDGLRDLWTLDQDGRLRFSAGRADGSFAAPVDGGASFAPGTRIAAGGDWGEDGYNDLLVLEYNDALRAKQLRVLPGNGLGSVRPHDGIELSVFCPVADPDAGCVNDDPAWTGDAHWADAESIVDAGDLDGAGEPDLLVKQGAKLWSYQGSRSGYLDMNGAPVLVGDGGWDAVSVLVPGDTDGDGAADLWVRDDASGDLFAVKGAKGASGQLDPKSWASAPRVKIGSGLGRTAYPTLVSAADFDRDGLADLSAVGADGKAVWFRATASGIDATPRPVG</sequence>
<keyword evidence="3 4" id="KW-0732">Signal</keyword>
<evidence type="ECO:0000256" key="2">
    <source>
        <dbReference type="ARBA" id="ARBA00022525"/>
    </source>
</evidence>
<gene>
    <name evidence="6" type="ORF">DEJ51_32690</name>
</gene>
<evidence type="ECO:0000256" key="3">
    <source>
        <dbReference type="ARBA" id="ARBA00022729"/>
    </source>
</evidence>
<evidence type="ECO:0000259" key="5">
    <source>
        <dbReference type="Pfam" id="PF24517"/>
    </source>
</evidence>
<evidence type="ECO:0000313" key="7">
    <source>
        <dbReference type="Proteomes" id="UP000324101"/>
    </source>
</evidence>
<accession>A0A5P2DYE3</accession>
<evidence type="ECO:0000313" key="6">
    <source>
        <dbReference type="EMBL" id="QES58311.1"/>
    </source>
</evidence>
<dbReference type="Proteomes" id="UP000324101">
    <property type="component" value="Chromosome"/>
</dbReference>
<organism evidence="6 7">
    <name type="scientific">Streptomyces venezuelae</name>
    <dbReference type="NCBI Taxonomy" id="54571"/>
    <lineage>
        <taxon>Bacteria</taxon>
        <taxon>Bacillati</taxon>
        <taxon>Actinomycetota</taxon>
        <taxon>Actinomycetes</taxon>
        <taxon>Kitasatosporales</taxon>
        <taxon>Streptomycetaceae</taxon>
        <taxon>Streptomyces</taxon>
    </lineage>
</organism>
<dbReference type="NCBIfam" id="NF033679">
    <property type="entry name" value="DNRLRE_dom"/>
    <property type="match status" value="1"/>
</dbReference>
<evidence type="ECO:0000256" key="4">
    <source>
        <dbReference type="SAM" id="SignalP"/>
    </source>
</evidence>
<dbReference type="SUPFAM" id="SSF69318">
    <property type="entry name" value="Integrin alpha N-terminal domain"/>
    <property type="match status" value="2"/>
</dbReference>
<reference evidence="6 7" key="1">
    <citation type="submission" date="2018-05" db="EMBL/GenBank/DDBJ databases">
        <title>Streptomyces venezuelae.</title>
        <authorList>
            <person name="Kim W."/>
            <person name="Lee N."/>
            <person name="Cho B.-K."/>
        </authorList>
    </citation>
    <scope>NUCLEOTIDE SEQUENCE [LARGE SCALE GENOMIC DNA]</scope>
    <source>
        <strain evidence="6 7">ATCC 21018</strain>
    </source>
</reference>
<dbReference type="InterPro" id="IPR028994">
    <property type="entry name" value="Integrin_alpha_N"/>
</dbReference>
<dbReference type="InterPro" id="IPR055372">
    <property type="entry name" value="CBM96"/>
</dbReference>
<keyword evidence="2" id="KW-0964">Secreted</keyword>
<feature type="chain" id="PRO_5025044106" description="Carbohydrate-binding module family 96 domain-containing protein" evidence="4">
    <location>
        <begin position="29"/>
        <end position="592"/>
    </location>
</feature>
<dbReference type="RefSeq" id="WP_190620815.1">
    <property type="nucleotide sequence ID" value="NZ_CP029189.1"/>
</dbReference>
<proteinExistence type="predicted"/>
<feature type="signal peptide" evidence="4">
    <location>
        <begin position="1"/>
        <end position="28"/>
    </location>
</feature>
<protein>
    <recommendedName>
        <fullName evidence="5">Carbohydrate-binding module family 96 domain-containing protein</fullName>
    </recommendedName>
</protein>
<comment type="subcellular location">
    <subcellularLocation>
        <location evidence="1">Secreted</location>
    </subcellularLocation>
</comment>
<dbReference type="GO" id="GO:0005576">
    <property type="term" value="C:extracellular region"/>
    <property type="evidence" value="ECO:0007669"/>
    <property type="project" value="UniProtKB-SubCell"/>
</dbReference>
<dbReference type="AlphaFoldDB" id="A0A5P2DYE3"/>
<dbReference type="EMBL" id="CP029189">
    <property type="protein sequence ID" value="QES58311.1"/>
    <property type="molecule type" value="Genomic_DNA"/>
</dbReference>
<dbReference type="Pfam" id="PF24517">
    <property type="entry name" value="CBM96"/>
    <property type="match status" value="1"/>
</dbReference>
<dbReference type="Gene3D" id="2.130.10.130">
    <property type="entry name" value="Integrin alpha, N-terminal"/>
    <property type="match status" value="1"/>
</dbReference>
<name>A0A5P2DYE3_STRVZ</name>
<evidence type="ECO:0000256" key="1">
    <source>
        <dbReference type="ARBA" id="ARBA00004613"/>
    </source>
</evidence>
<feature type="domain" description="Carbohydrate-binding module family 96" evidence="5">
    <location>
        <begin position="48"/>
        <end position="180"/>
    </location>
</feature>